<evidence type="ECO:0000256" key="3">
    <source>
        <dbReference type="ARBA" id="ARBA00022989"/>
    </source>
</evidence>
<dbReference type="SUPFAM" id="SSF52091">
    <property type="entry name" value="SpoIIaa-like"/>
    <property type="match status" value="1"/>
</dbReference>
<comment type="subcellular location">
    <subcellularLocation>
        <location evidence="1">Membrane</location>
        <topology evidence="1">Multi-pass membrane protein</topology>
    </subcellularLocation>
</comment>
<feature type="transmembrane region" description="Helical" evidence="6">
    <location>
        <begin position="259"/>
        <end position="278"/>
    </location>
</feature>
<dbReference type="CDD" id="cd07042">
    <property type="entry name" value="STAS_SulP_like_sulfate_transporter"/>
    <property type="match status" value="1"/>
</dbReference>
<evidence type="ECO:0000256" key="6">
    <source>
        <dbReference type="SAM" id="Phobius"/>
    </source>
</evidence>
<feature type="non-terminal residue" evidence="8">
    <location>
        <position position="1"/>
    </location>
</feature>
<feature type="transmembrane region" description="Helical" evidence="6">
    <location>
        <begin position="158"/>
        <end position="180"/>
    </location>
</feature>
<evidence type="ECO:0000256" key="4">
    <source>
        <dbReference type="ARBA" id="ARBA00023136"/>
    </source>
</evidence>
<organism evidence="8 9">
    <name type="scientific">Gigaspora margarita</name>
    <dbReference type="NCBI Taxonomy" id="4874"/>
    <lineage>
        <taxon>Eukaryota</taxon>
        <taxon>Fungi</taxon>
        <taxon>Fungi incertae sedis</taxon>
        <taxon>Mucoromycota</taxon>
        <taxon>Glomeromycotina</taxon>
        <taxon>Glomeromycetes</taxon>
        <taxon>Diversisporales</taxon>
        <taxon>Gigasporaceae</taxon>
        <taxon>Gigaspora</taxon>
    </lineage>
</organism>
<feature type="domain" description="STAS" evidence="7">
    <location>
        <begin position="383"/>
        <end position="504"/>
    </location>
</feature>
<evidence type="ECO:0000313" key="9">
    <source>
        <dbReference type="Proteomes" id="UP000789901"/>
    </source>
</evidence>
<keyword evidence="3 6" id="KW-1133">Transmembrane helix</keyword>
<evidence type="ECO:0000256" key="5">
    <source>
        <dbReference type="SAM" id="MobiDB-lite"/>
    </source>
</evidence>
<dbReference type="PANTHER" id="PTHR11814">
    <property type="entry name" value="SULFATE TRANSPORTER"/>
    <property type="match status" value="1"/>
</dbReference>
<comment type="caution">
    <text evidence="8">The sequence shown here is derived from an EMBL/GenBank/DDBJ whole genome shotgun (WGS) entry which is preliminary data.</text>
</comment>
<evidence type="ECO:0000313" key="8">
    <source>
        <dbReference type="EMBL" id="CAG8482137.1"/>
    </source>
</evidence>
<sequence length="580" mass="64462">KQPSLSPKINDIVHNFSHYTFEYVKSLFPIRTWILRYNKKWLAGDLVAGLTVSAVIIPQAMAYGSIIGIPVEYGLYTSFVGMIVYTLFATTKDATIGPTAVLSIILAQTIRRIKNDFNGGYSDVDIVTTVTLFAGIVSLIIGFLRLGWIFNLIPSPVISGYITASVITISIGQLPFLFGFGHDVVVTNPPNKSENNFPFTVVKTVPNGLKHIKVPPLASNLVFVVLKNLYIIIIVSLLEHLSIAKSFGRFNGYKIDPSQEIIAIGVTNIIGCFLGAIPATGSFSRSALKARTGVLTPFAGVISVLDFVVFSVSIIIAMFSTLDYHCFMGTFTSYSSTSHSLSKNRCIKSLFLTDYYDDPNHNPMHAYVPKHHPSFSTVESLPDGILAFRIQESIIFPNANYICDQIVDYVKLNTYRMYKIPEKKGNQPWNETDDLYDSKNNEKLSKLRAIIYDFSSVVRIDTSGLQALIDIKNAVNKHAECNIEYHFTNILNENIQNALYKVGFGKHDSSSGYTTPEEKSSSEMDGNFENNNSIPGEPLTSGNFENYEDPERQLSATKLDPSKKRYFHFTLEEAIATAQA</sequence>
<keyword evidence="4 6" id="KW-0472">Membrane</keyword>
<proteinExistence type="predicted"/>
<protein>
    <submittedName>
        <fullName evidence="8">10248_t:CDS:1</fullName>
    </submittedName>
</protein>
<name>A0ABM8VYY3_GIGMA</name>
<feature type="transmembrane region" description="Helical" evidence="6">
    <location>
        <begin position="126"/>
        <end position="146"/>
    </location>
</feature>
<accession>A0ABM8VYY3</accession>
<dbReference type="EMBL" id="CAJVQB010000328">
    <property type="protein sequence ID" value="CAG8482137.1"/>
    <property type="molecule type" value="Genomic_DNA"/>
</dbReference>
<feature type="transmembrane region" description="Helical" evidence="6">
    <location>
        <begin position="41"/>
        <end position="61"/>
    </location>
</feature>
<dbReference type="PROSITE" id="PS50801">
    <property type="entry name" value="STAS"/>
    <property type="match status" value="1"/>
</dbReference>
<dbReference type="InterPro" id="IPR002645">
    <property type="entry name" value="STAS_dom"/>
</dbReference>
<evidence type="ECO:0000259" key="7">
    <source>
        <dbReference type="PROSITE" id="PS50801"/>
    </source>
</evidence>
<dbReference type="Pfam" id="PF01740">
    <property type="entry name" value="STAS"/>
    <property type="match status" value="1"/>
</dbReference>
<dbReference type="InterPro" id="IPR001902">
    <property type="entry name" value="SLC26A/SulP_fam"/>
</dbReference>
<feature type="transmembrane region" description="Helical" evidence="6">
    <location>
        <begin position="298"/>
        <end position="319"/>
    </location>
</feature>
<feature type="compositionally biased region" description="Polar residues" evidence="5">
    <location>
        <begin position="528"/>
        <end position="544"/>
    </location>
</feature>
<feature type="region of interest" description="Disordered" evidence="5">
    <location>
        <begin position="508"/>
        <end position="559"/>
    </location>
</feature>
<keyword evidence="2 6" id="KW-0812">Transmembrane</keyword>
<dbReference type="Proteomes" id="UP000789901">
    <property type="component" value="Unassembled WGS sequence"/>
</dbReference>
<dbReference type="Pfam" id="PF00916">
    <property type="entry name" value="Sulfate_transp"/>
    <property type="match status" value="2"/>
</dbReference>
<dbReference type="Gene3D" id="3.30.750.24">
    <property type="entry name" value="STAS domain"/>
    <property type="match status" value="1"/>
</dbReference>
<dbReference type="InterPro" id="IPR011547">
    <property type="entry name" value="SLC26A/SulP_dom"/>
</dbReference>
<evidence type="ECO:0000256" key="1">
    <source>
        <dbReference type="ARBA" id="ARBA00004141"/>
    </source>
</evidence>
<dbReference type="InterPro" id="IPR036513">
    <property type="entry name" value="STAS_dom_sf"/>
</dbReference>
<reference evidence="8 9" key="1">
    <citation type="submission" date="2021-06" db="EMBL/GenBank/DDBJ databases">
        <authorList>
            <person name="Kallberg Y."/>
            <person name="Tangrot J."/>
            <person name="Rosling A."/>
        </authorList>
    </citation>
    <scope>NUCLEOTIDE SEQUENCE [LARGE SCALE GENOMIC DNA]</scope>
    <source>
        <strain evidence="8 9">120-4 pot B 10/14</strain>
    </source>
</reference>
<evidence type="ECO:0000256" key="2">
    <source>
        <dbReference type="ARBA" id="ARBA00022692"/>
    </source>
</evidence>
<feature type="transmembrane region" description="Helical" evidence="6">
    <location>
        <begin position="217"/>
        <end position="238"/>
    </location>
</feature>
<keyword evidence="9" id="KW-1185">Reference proteome</keyword>
<gene>
    <name evidence="8" type="ORF">GMARGA_LOCUS1292</name>
</gene>